<dbReference type="GO" id="GO:0009055">
    <property type="term" value="F:electron transfer activity"/>
    <property type="evidence" value="ECO:0007669"/>
    <property type="project" value="InterPro"/>
</dbReference>
<organism evidence="7 8">
    <name type="scientific">Apostasia shenzhenica</name>
    <dbReference type="NCBI Taxonomy" id="1088818"/>
    <lineage>
        <taxon>Eukaryota</taxon>
        <taxon>Viridiplantae</taxon>
        <taxon>Streptophyta</taxon>
        <taxon>Embryophyta</taxon>
        <taxon>Tracheophyta</taxon>
        <taxon>Spermatophyta</taxon>
        <taxon>Magnoliopsida</taxon>
        <taxon>Liliopsida</taxon>
        <taxon>Asparagales</taxon>
        <taxon>Orchidaceae</taxon>
        <taxon>Apostasioideae</taxon>
        <taxon>Apostasia</taxon>
    </lineage>
</organism>
<dbReference type="InterPro" id="IPR003245">
    <property type="entry name" value="Phytocyanin_dom"/>
</dbReference>
<dbReference type="PROSITE" id="PS00196">
    <property type="entry name" value="COPPER_BLUE"/>
    <property type="match status" value="1"/>
</dbReference>
<evidence type="ECO:0000313" key="7">
    <source>
        <dbReference type="EMBL" id="PKA63199.1"/>
    </source>
</evidence>
<accession>A0A2I0B5X7</accession>
<evidence type="ECO:0000256" key="2">
    <source>
        <dbReference type="ARBA" id="ARBA00023008"/>
    </source>
</evidence>
<sequence>MAGGARKAGSPAAIFALILAVVLPAASAEETHIVGGSTGWTTPLNSSFYSDWSSSQKFAAGDVLVFNFQQRTHEVVEVSKSGFDSCSAVNPLGPPILAGPASLTLTDGDHYFICGFPGHCTQGQKLAVAVAIAVTSSHLVPPVSGHHSLAPAPASGDSHDDNPSVAPAPMDGGSSGGKSSAATSLASSFEMAAAAVTVVGIYAVTLAF</sequence>
<dbReference type="PROSITE" id="PS51485">
    <property type="entry name" value="PHYTOCYANIN"/>
    <property type="match status" value="1"/>
</dbReference>
<keyword evidence="1" id="KW-0479">Metal-binding</keyword>
<dbReference type="Gene3D" id="2.60.40.420">
    <property type="entry name" value="Cupredoxins - blue copper proteins"/>
    <property type="match status" value="1"/>
</dbReference>
<dbReference type="STRING" id="1088818.A0A2I0B5X7"/>
<dbReference type="InterPro" id="IPR039391">
    <property type="entry name" value="Phytocyanin-like"/>
</dbReference>
<keyword evidence="2" id="KW-0186">Copper</keyword>
<protein>
    <submittedName>
        <fullName evidence="7">Early nodulin-like protein 1</fullName>
    </submittedName>
</protein>
<feature type="chain" id="PRO_5014113769" evidence="5">
    <location>
        <begin position="29"/>
        <end position="208"/>
    </location>
</feature>
<dbReference type="GO" id="GO:0046872">
    <property type="term" value="F:metal ion binding"/>
    <property type="evidence" value="ECO:0007669"/>
    <property type="project" value="UniProtKB-KW"/>
</dbReference>
<dbReference type="Proteomes" id="UP000236161">
    <property type="component" value="Unassembled WGS sequence"/>
</dbReference>
<keyword evidence="5" id="KW-0732">Signal</keyword>
<dbReference type="PANTHER" id="PTHR33021">
    <property type="entry name" value="BLUE COPPER PROTEIN"/>
    <property type="match status" value="1"/>
</dbReference>
<evidence type="ECO:0000256" key="4">
    <source>
        <dbReference type="SAM" id="MobiDB-lite"/>
    </source>
</evidence>
<evidence type="ECO:0000313" key="8">
    <source>
        <dbReference type="Proteomes" id="UP000236161"/>
    </source>
</evidence>
<dbReference type="PANTHER" id="PTHR33021:SF496">
    <property type="entry name" value="OS08G0482700 PROTEIN"/>
    <property type="match status" value="1"/>
</dbReference>
<gene>
    <name evidence="7" type="ORF">AXF42_Ash020572</name>
</gene>
<keyword evidence="3" id="KW-0325">Glycoprotein</keyword>
<feature type="region of interest" description="Disordered" evidence="4">
    <location>
        <begin position="144"/>
        <end position="179"/>
    </location>
</feature>
<dbReference type="GO" id="GO:0005886">
    <property type="term" value="C:plasma membrane"/>
    <property type="evidence" value="ECO:0007669"/>
    <property type="project" value="TreeGrafter"/>
</dbReference>
<evidence type="ECO:0000259" key="6">
    <source>
        <dbReference type="PROSITE" id="PS51485"/>
    </source>
</evidence>
<dbReference type="InterPro" id="IPR028871">
    <property type="entry name" value="BlueCu_1_BS"/>
</dbReference>
<dbReference type="OrthoDB" id="1933492at2759"/>
<dbReference type="FunFam" id="2.60.40.420:FF:000003">
    <property type="entry name" value="Blue copper"/>
    <property type="match status" value="1"/>
</dbReference>
<dbReference type="EMBL" id="KZ451910">
    <property type="protein sequence ID" value="PKA63199.1"/>
    <property type="molecule type" value="Genomic_DNA"/>
</dbReference>
<reference evidence="7 8" key="1">
    <citation type="journal article" date="2017" name="Nature">
        <title>The Apostasia genome and the evolution of orchids.</title>
        <authorList>
            <person name="Zhang G.Q."/>
            <person name="Liu K.W."/>
            <person name="Li Z."/>
            <person name="Lohaus R."/>
            <person name="Hsiao Y.Y."/>
            <person name="Niu S.C."/>
            <person name="Wang J.Y."/>
            <person name="Lin Y.C."/>
            <person name="Xu Q."/>
            <person name="Chen L.J."/>
            <person name="Yoshida K."/>
            <person name="Fujiwara S."/>
            <person name="Wang Z.W."/>
            <person name="Zhang Y.Q."/>
            <person name="Mitsuda N."/>
            <person name="Wang M."/>
            <person name="Liu G.H."/>
            <person name="Pecoraro L."/>
            <person name="Huang H.X."/>
            <person name="Xiao X.J."/>
            <person name="Lin M."/>
            <person name="Wu X.Y."/>
            <person name="Wu W.L."/>
            <person name="Chen Y.Y."/>
            <person name="Chang S.B."/>
            <person name="Sakamoto S."/>
            <person name="Ohme-Takagi M."/>
            <person name="Yagi M."/>
            <person name="Zeng S.J."/>
            <person name="Shen C.Y."/>
            <person name="Yeh C.M."/>
            <person name="Luo Y.B."/>
            <person name="Tsai W.C."/>
            <person name="Van de Peer Y."/>
            <person name="Liu Z.J."/>
        </authorList>
    </citation>
    <scope>NUCLEOTIDE SEQUENCE [LARGE SCALE GENOMIC DNA]</scope>
    <source>
        <strain evidence="8">cv. Shenzhen</strain>
        <tissue evidence="7">Stem</tissue>
    </source>
</reference>
<name>A0A2I0B5X7_9ASPA</name>
<feature type="domain" description="Phytocyanin" evidence="6">
    <location>
        <begin position="30"/>
        <end position="132"/>
    </location>
</feature>
<keyword evidence="8" id="KW-1185">Reference proteome</keyword>
<proteinExistence type="predicted"/>
<dbReference type="SUPFAM" id="SSF49503">
    <property type="entry name" value="Cupredoxins"/>
    <property type="match status" value="1"/>
</dbReference>
<dbReference type="InterPro" id="IPR008972">
    <property type="entry name" value="Cupredoxin"/>
</dbReference>
<dbReference type="AlphaFoldDB" id="A0A2I0B5X7"/>
<evidence type="ECO:0000256" key="3">
    <source>
        <dbReference type="ARBA" id="ARBA00023180"/>
    </source>
</evidence>
<evidence type="ECO:0000256" key="1">
    <source>
        <dbReference type="ARBA" id="ARBA00022723"/>
    </source>
</evidence>
<evidence type="ECO:0000256" key="5">
    <source>
        <dbReference type="SAM" id="SignalP"/>
    </source>
</evidence>
<feature type="signal peptide" evidence="5">
    <location>
        <begin position="1"/>
        <end position="28"/>
    </location>
</feature>
<dbReference type="Pfam" id="PF02298">
    <property type="entry name" value="Cu_bind_like"/>
    <property type="match status" value="1"/>
</dbReference>